<dbReference type="EMBL" id="VSRR010008417">
    <property type="protein sequence ID" value="MPC48692.1"/>
    <property type="molecule type" value="Genomic_DNA"/>
</dbReference>
<comment type="caution">
    <text evidence="1">The sequence shown here is derived from an EMBL/GenBank/DDBJ whole genome shotgun (WGS) entry which is preliminary data.</text>
</comment>
<evidence type="ECO:0000313" key="1">
    <source>
        <dbReference type="EMBL" id="MPC48692.1"/>
    </source>
</evidence>
<protein>
    <submittedName>
        <fullName evidence="1">Uncharacterized protein</fullName>
    </submittedName>
</protein>
<sequence>MPRHSSPVPEKVQAVETRSHAVRRIHPLVLPGLQPIDITPWEFSCLQNSCSSLQALRYKASTVEEKVTRSEADTNFNFSLVEEGVTEPPDLLPVSPDGRKDVEEISFQYRLTAAKM</sequence>
<proteinExistence type="predicted"/>
<organism evidence="1 2">
    <name type="scientific">Portunus trituberculatus</name>
    <name type="common">Swimming crab</name>
    <name type="synonym">Neptunus trituberculatus</name>
    <dbReference type="NCBI Taxonomy" id="210409"/>
    <lineage>
        <taxon>Eukaryota</taxon>
        <taxon>Metazoa</taxon>
        <taxon>Ecdysozoa</taxon>
        <taxon>Arthropoda</taxon>
        <taxon>Crustacea</taxon>
        <taxon>Multicrustacea</taxon>
        <taxon>Malacostraca</taxon>
        <taxon>Eumalacostraca</taxon>
        <taxon>Eucarida</taxon>
        <taxon>Decapoda</taxon>
        <taxon>Pleocyemata</taxon>
        <taxon>Brachyura</taxon>
        <taxon>Eubrachyura</taxon>
        <taxon>Portunoidea</taxon>
        <taxon>Portunidae</taxon>
        <taxon>Portuninae</taxon>
        <taxon>Portunus</taxon>
    </lineage>
</organism>
<name>A0A5B7FQB7_PORTR</name>
<keyword evidence="2" id="KW-1185">Reference proteome</keyword>
<dbReference type="Proteomes" id="UP000324222">
    <property type="component" value="Unassembled WGS sequence"/>
</dbReference>
<dbReference type="AlphaFoldDB" id="A0A5B7FQB7"/>
<reference evidence="1 2" key="1">
    <citation type="submission" date="2019-05" db="EMBL/GenBank/DDBJ databases">
        <title>Another draft genome of Portunus trituberculatus and its Hox gene families provides insights of decapod evolution.</title>
        <authorList>
            <person name="Jeong J.-H."/>
            <person name="Song I."/>
            <person name="Kim S."/>
            <person name="Choi T."/>
            <person name="Kim D."/>
            <person name="Ryu S."/>
            <person name="Kim W."/>
        </authorList>
    </citation>
    <scope>NUCLEOTIDE SEQUENCE [LARGE SCALE GENOMIC DNA]</scope>
    <source>
        <tissue evidence="1">Muscle</tissue>
    </source>
</reference>
<gene>
    <name evidence="1" type="ORF">E2C01_042474</name>
</gene>
<evidence type="ECO:0000313" key="2">
    <source>
        <dbReference type="Proteomes" id="UP000324222"/>
    </source>
</evidence>
<accession>A0A5B7FQB7</accession>